<evidence type="ECO:0000313" key="2">
    <source>
        <dbReference type="EMBL" id="RAR14307.1"/>
    </source>
</evidence>
<feature type="signal peptide" evidence="1">
    <location>
        <begin position="1"/>
        <end position="19"/>
    </location>
</feature>
<feature type="chain" id="PRO_5016885085" evidence="1">
    <location>
        <begin position="20"/>
        <end position="132"/>
    </location>
</feature>
<evidence type="ECO:0000313" key="3">
    <source>
        <dbReference type="Proteomes" id="UP000249619"/>
    </source>
</evidence>
<comment type="caution">
    <text evidence="2">The sequence shown here is derived from an EMBL/GenBank/DDBJ whole genome shotgun (WGS) entry which is preliminary data.</text>
</comment>
<dbReference type="EMBL" id="QGDH01000023">
    <property type="protein sequence ID" value="RAR14307.1"/>
    <property type="molecule type" value="Genomic_DNA"/>
</dbReference>
<reference evidence="3" key="1">
    <citation type="submission" date="2018-05" db="EMBL/GenBank/DDBJ databases">
        <title>Draft genome sequence of Stemphylium lycopersici strain CIDEFI 213.</title>
        <authorList>
            <person name="Medina R."/>
            <person name="Franco M.E.E."/>
            <person name="Lucentini C.G."/>
            <person name="Saparrat M.C.N."/>
            <person name="Balatti P.A."/>
        </authorList>
    </citation>
    <scope>NUCLEOTIDE SEQUENCE [LARGE SCALE GENOMIC DNA]</scope>
    <source>
        <strain evidence="3">CIDEFI 213</strain>
    </source>
</reference>
<evidence type="ECO:0000256" key="1">
    <source>
        <dbReference type="SAM" id="SignalP"/>
    </source>
</evidence>
<sequence length="132" mass="14195">MQFTIPLLALVASASASMGSWNVTIEKYAYANGYSMQTVNAQFVSDSYLDGLFSNCTTISNPVDPSTNIDACIPLDFSYNYDGTTLKVQQNIQKPDPGVTVFGEAPLELKGADAVGRHFKGNAIFDVTRAIA</sequence>
<keyword evidence="3" id="KW-1185">Reference proteome</keyword>
<dbReference type="AlphaFoldDB" id="A0A364NAT6"/>
<dbReference type="Proteomes" id="UP000249619">
    <property type="component" value="Unassembled WGS sequence"/>
</dbReference>
<organism evidence="2 3">
    <name type="scientific">Stemphylium lycopersici</name>
    <name type="common">Tomato gray leaf spot disease fungus</name>
    <name type="synonym">Thyrospora lycopersici</name>
    <dbReference type="NCBI Taxonomy" id="183478"/>
    <lineage>
        <taxon>Eukaryota</taxon>
        <taxon>Fungi</taxon>
        <taxon>Dikarya</taxon>
        <taxon>Ascomycota</taxon>
        <taxon>Pezizomycotina</taxon>
        <taxon>Dothideomycetes</taxon>
        <taxon>Pleosporomycetidae</taxon>
        <taxon>Pleosporales</taxon>
        <taxon>Pleosporineae</taxon>
        <taxon>Pleosporaceae</taxon>
        <taxon>Stemphylium</taxon>
    </lineage>
</organism>
<gene>
    <name evidence="2" type="ORF">DDE83_002257</name>
</gene>
<name>A0A364NAT6_STELY</name>
<protein>
    <submittedName>
        <fullName evidence="2">Uncharacterized protein</fullName>
    </submittedName>
</protein>
<proteinExistence type="predicted"/>
<keyword evidence="1" id="KW-0732">Signal</keyword>
<accession>A0A364NAT6</accession>